<keyword evidence="3" id="KW-0862">Zinc</keyword>
<evidence type="ECO:0000256" key="3">
    <source>
        <dbReference type="ARBA" id="ARBA00022833"/>
    </source>
</evidence>
<evidence type="ECO:0000256" key="1">
    <source>
        <dbReference type="ARBA" id="ARBA00022723"/>
    </source>
</evidence>
<proteinExistence type="predicted"/>
<organism evidence="6 7">
    <name type="scientific">Araneus ventricosus</name>
    <name type="common">Orbweaver spider</name>
    <name type="synonym">Epeira ventricosa</name>
    <dbReference type="NCBI Taxonomy" id="182803"/>
    <lineage>
        <taxon>Eukaryota</taxon>
        <taxon>Metazoa</taxon>
        <taxon>Ecdysozoa</taxon>
        <taxon>Arthropoda</taxon>
        <taxon>Chelicerata</taxon>
        <taxon>Arachnida</taxon>
        <taxon>Araneae</taxon>
        <taxon>Araneomorphae</taxon>
        <taxon>Entelegynae</taxon>
        <taxon>Araneoidea</taxon>
        <taxon>Araneidae</taxon>
        <taxon>Araneus</taxon>
    </lineage>
</organism>
<feature type="region of interest" description="Disordered" evidence="4">
    <location>
        <begin position="217"/>
        <end position="236"/>
    </location>
</feature>
<evidence type="ECO:0000259" key="5">
    <source>
        <dbReference type="PROSITE" id="PS51186"/>
    </source>
</evidence>
<dbReference type="InterPro" id="IPR011011">
    <property type="entry name" value="Znf_FYVE_PHD"/>
</dbReference>
<comment type="caution">
    <text evidence="6">The sequence shown here is derived from an EMBL/GenBank/DDBJ whole genome shotgun (WGS) entry which is preliminary data.</text>
</comment>
<dbReference type="FunFam" id="3.40.630.30:FF:000013">
    <property type="entry name" value="cysteine-rich protein 2-binding protein-like"/>
    <property type="match status" value="1"/>
</dbReference>
<evidence type="ECO:0000256" key="2">
    <source>
        <dbReference type="ARBA" id="ARBA00022771"/>
    </source>
</evidence>
<dbReference type="Gene3D" id="3.40.630.30">
    <property type="match status" value="1"/>
</dbReference>
<evidence type="ECO:0000256" key="4">
    <source>
        <dbReference type="SAM" id="MobiDB-lite"/>
    </source>
</evidence>
<dbReference type="PROSITE" id="PS51186">
    <property type="entry name" value="GNAT"/>
    <property type="match status" value="1"/>
</dbReference>
<evidence type="ECO:0000313" key="7">
    <source>
        <dbReference type="Proteomes" id="UP000499080"/>
    </source>
</evidence>
<dbReference type="Gene3D" id="3.90.980.20">
    <property type="match status" value="1"/>
</dbReference>
<dbReference type="PANTHER" id="PTHR20916:SF26">
    <property type="entry name" value="CYSTEINE-RICH PROTEIN 2-BINDING PROTEIN"/>
    <property type="match status" value="1"/>
</dbReference>
<dbReference type="SUPFAM" id="SSF55729">
    <property type="entry name" value="Acyl-CoA N-acyltransferases (Nat)"/>
    <property type="match status" value="1"/>
</dbReference>
<gene>
    <name evidence="6" type="primary">KAT14_1</name>
    <name evidence="6" type="ORF">AVEN_116000_1</name>
</gene>
<dbReference type="InterPro" id="IPR016181">
    <property type="entry name" value="Acyl_CoA_acyltransferase"/>
</dbReference>
<dbReference type="InterPro" id="IPR000182">
    <property type="entry name" value="GNAT_dom"/>
</dbReference>
<feature type="region of interest" description="Disordered" evidence="4">
    <location>
        <begin position="346"/>
        <end position="386"/>
    </location>
</feature>
<dbReference type="EMBL" id="BGPR01000630">
    <property type="protein sequence ID" value="GBM29230.1"/>
    <property type="molecule type" value="Genomic_DNA"/>
</dbReference>
<reference evidence="6 7" key="1">
    <citation type="journal article" date="2019" name="Sci. Rep.">
        <title>Orb-weaving spider Araneus ventricosus genome elucidates the spidroin gene catalogue.</title>
        <authorList>
            <person name="Kono N."/>
            <person name="Nakamura H."/>
            <person name="Ohtoshi R."/>
            <person name="Moran D.A.P."/>
            <person name="Shinohara A."/>
            <person name="Yoshida Y."/>
            <person name="Fujiwara M."/>
            <person name="Mori M."/>
            <person name="Tomita M."/>
            <person name="Arakawa K."/>
        </authorList>
    </citation>
    <scope>NUCLEOTIDE SEQUENCE [LARGE SCALE GENOMIC DNA]</scope>
</reference>
<protein>
    <submittedName>
        <fullName evidence="6">Cysteine-rich protein 2-binding protein</fullName>
    </submittedName>
</protein>
<dbReference type="GO" id="GO:0008270">
    <property type="term" value="F:zinc ion binding"/>
    <property type="evidence" value="ECO:0007669"/>
    <property type="project" value="UniProtKB-KW"/>
</dbReference>
<dbReference type="Pfam" id="PF00583">
    <property type="entry name" value="Acetyltransf_1"/>
    <property type="match status" value="1"/>
</dbReference>
<dbReference type="AlphaFoldDB" id="A0A4Y2EJB2"/>
<dbReference type="GO" id="GO:0004402">
    <property type="term" value="F:histone acetyltransferase activity"/>
    <property type="evidence" value="ECO:0007669"/>
    <property type="project" value="TreeGrafter"/>
</dbReference>
<feature type="domain" description="N-acetyltransferase" evidence="5">
    <location>
        <begin position="566"/>
        <end position="707"/>
    </location>
</feature>
<keyword evidence="1" id="KW-0479">Metal-binding</keyword>
<evidence type="ECO:0000313" key="6">
    <source>
        <dbReference type="EMBL" id="GBM29230.1"/>
    </source>
</evidence>
<dbReference type="PANTHER" id="PTHR20916">
    <property type="entry name" value="CYSTEINE AND GLYCINE-RICH PROTEIN 2 BINDING PROTEIN"/>
    <property type="match status" value="1"/>
</dbReference>
<feature type="compositionally biased region" description="Basic and acidic residues" evidence="4">
    <location>
        <begin position="369"/>
        <end position="386"/>
    </location>
</feature>
<keyword evidence="7" id="KW-1185">Reference proteome</keyword>
<dbReference type="CDD" id="cd04301">
    <property type="entry name" value="NAT_SF"/>
    <property type="match status" value="1"/>
</dbReference>
<sequence length="710" mass="81860">MEVESPKSVLHCYCLTNELEHDMLTCASCKKNFHLSCLRSGRPSPLSGDIYFNFTCQDCCPNNTEIISRIKMHWSLVIMIALYNLQLQGGGKCGYYRWREHICRFIDKNWTIFFGEDRKKSATWHGTVAGALSNFSNRCFVSGMEVLGETGWWSLKSSKLPSIGELDSLALSNKAYRKRQNQSETESPVVEGSRKKNQNVVEAAVALKEKKASIACDIKPPKPKKKRTDSKTKSADMSTFPFKHKLKLVVSHPDVSSSSTYFPDENSKKGIPKIIIKKDKDCLPTYPTEDLSVWIKEPPMDLDLNIENVPSDIFDTSNSLDAPENINNLFDGVLSEMNYEKVNVKQEYESEDENSNSSKTVGTTKKLHHPDTSRKRKAVTKEESPVKEVVMPDPKFTLMSPYEEEQLLQKLENYPTAMKERPEIRRLYRKLKVRKLKRERKLPIFDIDVKMRSLRGMDPPDYVEHENLPKPIAAAPSLKTILDRFQSSQFSVCGKSQQHASFFCRLMGLEDEEQSSIVSPYTQRILKPFIFRDYKVKPLKMQLLEEILAYTNKNNPEWVPLKQSPIDYCYVRPQHIPGINALCHEFFWPGIDMSESLQYPDFSCVALYKKVIVGFAFMVPDVKYNEAYITFIFCHPEWRRCGIATFMLYHLVQTCMGKDVTLHVSASSSAVFLYQKFGFKVEEFIHDFYDKYLPPDSKECRHALFLRLSR</sequence>
<accession>A0A4Y2EJB2</accession>
<dbReference type="Proteomes" id="UP000499080">
    <property type="component" value="Unassembled WGS sequence"/>
</dbReference>
<dbReference type="InterPro" id="IPR019786">
    <property type="entry name" value="Zinc_finger_PHD-type_CS"/>
</dbReference>
<name>A0A4Y2EJB2_ARAVE</name>
<keyword evidence="2" id="KW-0863">Zinc-finger</keyword>
<dbReference type="SUPFAM" id="SSF57903">
    <property type="entry name" value="FYVE/PHD zinc finger"/>
    <property type="match status" value="1"/>
</dbReference>
<dbReference type="OrthoDB" id="4080456at2759"/>
<dbReference type="PROSITE" id="PS01359">
    <property type="entry name" value="ZF_PHD_1"/>
    <property type="match status" value="1"/>
</dbReference>